<reference evidence="2 3" key="1">
    <citation type="submission" date="2024-08" db="EMBL/GenBank/DDBJ databases">
        <title>Insights into the chromosomal genome structure of Flemingia macrophylla.</title>
        <authorList>
            <person name="Ding Y."/>
            <person name="Zhao Y."/>
            <person name="Bi W."/>
            <person name="Wu M."/>
            <person name="Zhao G."/>
            <person name="Gong Y."/>
            <person name="Li W."/>
            <person name="Zhang P."/>
        </authorList>
    </citation>
    <scope>NUCLEOTIDE SEQUENCE [LARGE SCALE GENOMIC DNA]</scope>
    <source>
        <strain evidence="2">DYQJB</strain>
        <tissue evidence="2">Leaf</tissue>
    </source>
</reference>
<protein>
    <submittedName>
        <fullName evidence="2">Uncharacterized protein</fullName>
    </submittedName>
</protein>
<evidence type="ECO:0000313" key="2">
    <source>
        <dbReference type="EMBL" id="KAL2348454.1"/>
    </source>
</evidence>
<keyword evidence="3" id="KW-1185">Reference proteome</keyword>
<dbReference type="InterPro" id="IPR025322">
    <property type="entry name" value="PADRE_dom"/>
</dbReference>
<name>A0ABD1NK08_9FABA</name>
<dbReference type="PANTHER" id="PTHR33052">
    <property type="entry name" value="DUF4228 DOMAIN PROTEIN-RELATED"/>
    <property type="match status" value="1"/>
</dbReference>
<dbReference type="Proteomes" id="UP001603857">
    <property type="component" value="Unassembled WGS sequence"/>
</dbReference>
<evidence type="ECO:0000256" key="1">
    <source>
        <dbReference type="SAM" id="MobiDB-lite"/>
    </source>
</evidence>
<dbReference type="AlphaFoldDB" id="A0ABD1NK08"/>
<accession>A0ABD1NK08</accession>
<dbReference type="Pfam" id="PF14009">
    <property type="entry name" value="PADRE"/>
    <property type="match status" value="1"/>
</dbReference>
<comment type="caution">
    <text evidence="2">The sequence shown here is derived from an EMBL/GenBank/DDBJ whole genome shotgun (WGS) entry which is preliminary data.</text>
</comment>
<dbReference type="EMBL" id="JBGMDY010000001">
    <property type="protein sequence ID" value="KAL2348454.1"/>
    <property type="molecule type" value="Genomic_DNA"/>
</dbReference>
<evidence type="ECO:0000313" key="3">
    <source>
        <dbReference type="Proteomes" id="UP001603857"/>
    </source>
</evidence>
<feature type="region of interest" description="Disordered" evidence="1">
    <location>
        <begin position="1"/>
        <end position="22"/>
    </location>
</feature>
<organism evidence="2 3">
    <name type="scientific">Flemingia macrophylla</name>
    <dbReference type="NCBI Taxonomy" id="520843"/>
    <lineage>
        <taxon>Eukaryota</taxon>
        <taxon>Viridiplantae</taxon>
        <taxon>Streptophyta</taxon>
        <taxon>Embryophyta</taxon>
        <taxon>Tracheophyta</taxon>
        <taxon>Spermatophyta</taxon>
        <taxon>Magnoliopsida</taxon>
        <taxon>eudicotyledons</taxon>
        <taxon>Gunneridae</taxon>
        <taxon>Pentapetalae</taxon>
        <taxon>rosids</taxon>
        <taxon>fabids</taxon>
        <taxon>Fabales</taxon>
        <taxon>Fabaceae</taxon>
        <taxon>Papilionoideae</taxon>
        <taxon>50 kb inversion clade</taxon>
        <taxon>NPAAA clade</taxon>
        <taxon>indigoferoid/millettioid clade</taxon>
        <taxon>Phaseoleae</taxon>
        <taxon>Flemingia</taxon>
    </lineage>
</organism>
<proteinExistence type="predicted"/>
<sequence>MGACVSSPWRGGVKSGGGSVRARESFRRPSWIMVMDTAGKIKEYKTAIPARTVLRENPHCYLCNSESVQIGTYMPRVPEEEYLLPGRIYFLVPLSHSPFPLVPPSPLPSRR</sequence>
<gene>
    <name evidence="2" type="ORF">Fmac_002454</name>
</gene>